<feature type="region of interest" description="Disordered" evidence="1">
    <location>
        <begin position="179"/>
        <end position="206"/>
    </location>
</feature>
<dbReference type="EMBL" id="JARJCW010000034">
    <property type="protein sequence ID" value="KAJ7208337.1"/>
    <property type="molecule type" value="Genomic_DNA"/>
</dbReference>
<organism evidence="3 4">
    <name type="scientific">Mycena pura</name>
    <dbReference type="NCBI Taxonomy" id="153505"/>
    <lineage>
        <taxon>Eukaryota</taxon>
        <taxon>Fungi</taxon>
        <taxon>Dikarya</taxon>
        <taxon>Basidiomycota</taxon>
        <taxon>Agaricomycotina</taxon>
        <taxon>Agaricomycetes</taxon>
        <taxon>Agaricomycetidae</taxon>
        <taxon>Agaricales</taxon>
        <taxon>Marasmiineae</taxon>
        <taxon>Mycenaceae</taxon>
        <taxon>Mycena</taxon>
    </lineage>
</organism>
<evidence type="ECO:0000256" key="1">
    <source>
        <dbReference type="SAM" id="MobiDB-lite"/>
    </source>
</evidence>
<comment type="caution">
    <text evidence="3">The sequence shown here is derived from an EMBL/GenBank/DDBJ whole genome shotgun (WGS) entry which is preliminary data.</text>
</comment>
<gene>
    <name evidence="3" type="ORF">GGX14DRAFT_634064</name>
</gene>
<dbReference type="Proteomes" id="UP001219525">
    <property type="component" value="Unassembled WGS sequence"/>
</dbReference>
<name>A0AAD6VDQ7_9AGAR</name>
<feature type="region of interest" description="Disordered" evidence="1">
    <location>
        <begin position="19"/>
        <end position="96"/>
    </location>
</feature>
<evidence type="ECO:0000313" key="4">
    <source>
        <dbReference type="Proteomes" id="UP001219525"/>
    </source>
</evidence>
<dbReference type="PANTHER" id="PTHR19959:SF119">
    <property type="entry name" value="FUNGAL LIPASE-LIKE DOMAIN-CONTAINING PROTEIN"/>
    <property type="match status" value="1"/>
</dbReference>
<dbReference type="Pfam" id="PF12770">
    <property type="entry name" value="CHAT"/>
    <property type="match status" value="1"/>
</dbReference>
<dbReference type="PANTHER" id="PTHR19959">
    <property type="entry name" value="KINESIN LIGHT CHAIN"/>
    <property type="match status" value="1"/>
</dbReference>
<dbReference type="SUPFAM" id="SSF48452">
    <property type="entry name" value="TPR-like"/>
    <property type="match status" value="6"/>
</dbReference>
<feature type="compositionally biased region" description="Basic residues" evidence="1">
    <location>
        <begin position="19"/>
        <end position="29"/>
    </location>
</feature>
<proteinExistence type="predicted"/>
<keyword evidence="4" id="KW-1185">Reference proteome</keyword>
<evidence type="ECO:0000313" key="3">
    <source>
        <dbReference type="EMBL" id="KAJ7208337.1"/>
    </source>
</evidence>
<feature type="domain" description="CHAT" evidence="2">
    <location>
        <begin position="1555"/>
        <end position="1839"/>
    </location>
</feature>
<dbReference type="InterPro" id="IPR024983">
    <property type="entry name" value="CHAT_dom"/>
</dbReference>
<accession>A0AAD6VDQ7</accession>
<evidence type="ECO:0000259" key="2">
    <source>
        <dbReference type="Pfam" id="PF12770"/>
    </source>
</evidence>
<sequence length="1840" mass="202281">MHNLLVPRVPISKRTRSVRIPTQRRRHLRLSASPATSHAATSHAASPPRFTTFPPIASPHRAGTRTLASRETMARPSNISSIRSVETHAASPANPRKTTPPGLYFILLGALCDFMAALVRKVALLWRSAASRGHRTVAVVAAPGRTSRGHVPQASPCTSPCAAIRMRKHLLHMVSPGTAAPHFSPHASRRTFSPHASRRTGPASPSCAASLSCRGTSPYCSLTRESPCCSAALSFLYSGRGSYAVVAKREVSVADDAAARRIVSPFSGFHFNIFVWVIAGDLDREYRYWAFMVHGGAPGACHTARREAVDILTWAWTAFQLGVNKVNPDGPSLKFSAGFSVSELPYQEVSGLDLIYTPENTIASIKSQGIASELRKMYEDSRKSKACMDTLHLWVMHERVLLCWPSNNVRAQWLNILGHILLQSYKISGTVDDLNQAICAYNDAVRDDPGHVFYVANLGTSLLHRFERLGSLLDIHQSIMILEAAVNCHADNPSLLNDLGNSLLGRFERLGDLSDINKSVLMKEDAVKLTPDGHPDKPSRFNDLGNSLLGRFERLGDLSDINKSVLMKEDAVKLTPDGHPDKPSRLNNLGNSLLARFERLGDLRDINKSVLMFEDAVKLTPDGHPDKPSRLNNLGNSLARRFERLGDLSDINKSVLMCEDAVKLTPDGHPDKPSMLNNLGNSLARHFERLGDLSDINKSVLMKEDAVKLTPDGHPDKPSRLNNLGNSLARRFERLGDLSDINKSVLMFEDAVKLTPDGHPDKPSMLNNLGNSLLVRFEQLGNLSDINKSVLMKEDAVKLTPDGHPDKPRCLTNLGNSLAGRFERFGDLSDINKSILMKEDAVKLTPDGHPDKPSRLNNLGNSLLGRFERLGDLSDINKSVLIFEDAVKLTPDGHPDKPSRLNNLGNSLARRFERLGDLSDINKSVLMFEDAVKLTPDGHPDKPSRLNNLGNSLLRHFEWLGDLRDINKSVLMFEDAVKLTLDGHPDKPSRLNSLGNSLLGRFERLGDLSDINKSVLMFEDAVKLTPDGHPNKPGWLNNLGNSLLGRFERLGDLSDINKSVLIFEDAVKLTPDGHPDKPSLLNNLGNSLLARFERLGDLSDINKSVFMKGDAVKLTPDGHPDKPSRLNNLGNSLLARFERLGDLSDINKSLLMFEDAVKLTPDGHPDKPRWFNNLGNSLLARFERLGDLSDINKSLLMFEDAVKLTPDGHPDKPRCLTNLGNSLAGRFERLGDLSDINKSVLMKEDAVKLTPDGHPDKPSRLNNLGNSFLRRFEYLHDPEDSRQLILHYASAACSTTGPASLRFNAAKQWAKHAHIHQPSSLLHAYTIAIELLPELAWLALSITDRHHLLSQVGQVVRDAASAAIAVHDYQKAVEWLDQGRSIIWGQLLSLRTPVDELRMSHSGLANQLVSLSTTLETAGTRSNSVTDNTKPQSLQTIANQSHDLALQRNRVLQQIRELSGFERFLLSKPISELVPAAKKGPVAIINISEYGSDALILLPGLADEVIHVPLYFTIREAETLTQSLARIVGTTGRNDRLQGSREGEMAPKDTFSHILSELWFKIVQPVLNALAIMTPVSQDLGRIWWCATGPLAFLPIHAAGLYGKDEAFGSKLSDFLISSYTPSLTALIQGYRPQSESQAGLQLLAVTQPLANGQSYIPGTHEEIKCIEQHAEGKVPVLWLDKDDATVGNVERGIKESRWVHFACHGVQSASPTESALLLAGSSRLTLSNIINLSLPNADLAFLSACQTATGSKDLQDESVHLAAGMLLAGYRGVIGTMWSIMDNDAPHVARHVYAHLLKTSPPDPTRAAEALHLAVRKLREQSGGEKSFLHWVPFIHFGV</sequence>
<dbReference type="Gene3D" id="1.25.40.10">
    <property type="entry name" value="Tetratricopeptide repeat domain"/>
    <property type="match status" value="5"/>
</dbReference>
<reference evidence="3" key="1">
    <citation type="submission" date="2023-03" db="EMBL/GenBank/DDBJ databases">
        <title>Massive genome expansion in bonnet fungi (Mycena s.s.) driven by repeated elements and novel gene families across ecological guilds.</title>
        <authorList>
            <consortium name="Lawrence Berkeley National Laboratory"/>
            <person name="Harder C.B."/>
            <person name="Miyauchi S."/>
            <person name="Viragh M."/>
            <person name="Kuo A."/>
            <person name="Thoen E."/>
            <person name="Andreopoulos B."/>
            <person name="Lu D."/>
            <person name="Skrede I."/>
            <person name="Drula E."/>
            <person name="Henrissat B."/>
            <person name="Morin E."/>
            <person name="Kohler A."/>
            <person name="Barry K."/>
            <person name="LaButti K."/>
            <person name="Morin E."/>
            <person name="Salamov A."/>
            <person name="Lipzen A."/>
            <person name="Mereny Z."/>
            <person name="Hegedus B."/>
            <person name="Baldrian P."/>
            <person name="Stursova M."/>
            <person name="Weitz H."/>
            <person name="Taylor A."/>
            <person name="Grigoriev I.V."/>
            <person name="Nagy L.G."/>
            <person name="Martin F."/>
            <person name="Kauserud H."/>
        </authorList>
    </citation>
    <scope>NUCLEOTIDE SEQUENCE</scope>
    <source>
        <strain evidence="3">9144</strain>
    </source>
</reference>
<feature type="compositionally biased region" description="Polar residues" evidence="1">
    <location>
        <begin position="75"/>
        <end position="84"/>
    </location>
</feature>
<dbReference type="InterPro" id="IPR011990">
    <property type="entry name" value="TPR-like_helical_dom_sf"/>
</dbReference>
<protein>
    <submittedName>
        <fullName evidence="3">CHAT domain-containing protein</fullName>
    </submittedName>
</protein>
<feature type="compositionally biased region" description="Low complexity" evidence="1">
    <location>
        <begin position="31"/>
        <end position="48"/>
    </location>
</feature>